<name>A0ABQ5JFD3_9LACO</name>
<organism evidence="2 3">
    <name type="scientific">Ligilactobacillus pabuli</name>
    <dbReference type="NCBI Taxonomy" id="2886039"/>
    <lineage>
        <taxon>Bacteria</taxon>
        <taxon>Bacillati</taxon>
        <taxon>Bacillota</taxon>
        <taxon>Bacilli</taxon>
        <taxon>Lactobacillales</taxon>
        <taxon>Lactobacillaceae</taxon>
        <taxon>Ligilactobacillus</taxon>
    </lineage>
</organism>
<keyword evidence="3" id="KW-1185">Reference proteome</keyword>
<dbReference type="InterPro" id="IPR022496">
    <property type="entry name" value="T6A_TsaB"/>
</dbReference>
<dbReference type="Proteomes" id="UP001055149">
    <property type="component" value="Unassembled WGS sequence"/>
</dbReference>
<reference evidence="2" key="1">
    <citation type="journal article" date="2022" name="Int. J. Syst. Evol. Microbiol.">
        <title>A novel species of lactic acid bacteria, Ligilactobacillus pabuli sp. nov., isolated from alfalfa silage.</title>
        <authorList>
            <person name="Tohno M."/>
            <person name="Tanizawa Y."/>
            <person name="Sawada H."/>
            <person name="Sakamoto M."/>
            <person name="Ohkuma M."/>
            <person name="Kobayashi H."/>
        </authorList>
    </citation>
    <scope>NUCLEOTIDE SEQUENCE</scope>
    <source>
        <strain evidence="2">AF129</strain>
    </source>
</reference>
<sequence>MKILAIDTSNQPLSVALLEDQKLLAETTTTVSKNHSATLMPAIDQIFKQSRLKPADIDRVVVAQGPGSYTGLRIGVTTAKTLAYSLDKELVGVSSLAVLAAAVHPNDDTILVPLFDARRQNVFAGAYQWQDSQLVNVLPDQHVSLNDLCQQLSGKKICLIGTAAQQFADEFAANLAADSYDFAPVETAVPRAFVLGLLGEDKQPENVNDFLPQYLRITQAEAQWLEKNPAGKENHGPYIQKY</sequence>
<dbReference type="RefSeq" id="WP_244054542.1">
    <property type="nucleotide sequence ID" value="NZ_BQXH01000003.1"/>
</dbReference>
<evidence type="ECO:0000313" key="2">
    <source>
        <dbReference type="EMBL" id="GKS80766.1"/>
    </source>
</evidence>
<dbReference type="Gene3D" id="3.30.420.40">
    <property type="match status" value="2"/>
</dbReference>
<dbReference type="InterPro" id="IPR000905">
    <property type="entry name" value="Gcp-like_dom"/>
</dbReference>
<gene>
    <name evidence="2" type="ORF">LPAF129_04510</name>
</gene>
<evidence type="ECO:0000259" key="1">
    <source>
        <dbReference type="Pfam" id="PF00814"/>
    </source>
</evidence>
<dbReference type="InterPro" id="IPR043129">
    <property type="entry name" value="ATPase_NBD"/>
</dbReference>
<feature type="domain" description="Gcp-like" evidence="1">
    <location>
        <begin position="30"/>
        <end position="159"/>
    </location>
</feature>
<accession>A0ABQ5JFD3</accession>
<dbReference type="Pfam" id="PF00814">
    <property type="entry name" value="TsaD"/>
    <property type="match status" value="1"/>
</dbReference>
<comment type="caution">
    <text evidence="2">The sequence shown here is derived from an EMBL/GenBank/DDBJ whole genome shotgun (WGS) entry which is preliminary data.</text>
</comment>
<proteinExistence type="predicted"/>
<protein>
    <submittedName>
        <fullName evidence="2">tRNA (Adenosine(37)-N6)-threonylcarbamoyltransferase complex dimerization subunit type 1 TsaB</fullName>
    </submittedName>
</protein>
<dbReference type="NCBIfam" id="TIGR03725">
    <property type="entry name" value="T6A_YeaZ"/>
    <property type="match status" value="1"/>
</dbReference>
<evidence type="ECO:0000313" key="3">
    <source>
        <dbReference type="Proteomes" id="UP001055149"/>
    </source>
</evidence>
<dbReference type="CDD" id="cd24032">
    <property type="entry name" value="ASKHA_NBD_TsaB"/>
    <property type="match status" value="1"/>
</dbReference>
<dbReference type="PANTHER" id="PTHR11735:SF11">
    <property type="entry name" value="TRNA THREONYLCARBAMOYLADENOSINE BIOSYNTHESIS PROTEIN TSAB"/>
    <property type="match status" value="1"/>
</dbReference>
<dbReference type="SUPFAM" id="SSF53067">
    <property type="entry name" value="Actin-like ATPase domain"/>
    <property type="match status" value="2"/>
</dbReference>
<dbReference type="PANTHER" id="PTHR11735">
    <property type="entry name" value="TRNA N6-ADENOSINE THREONYLCARBAMOYLTRANSFERASE"/>
    <property type="match status" value="1"/>
</dbReference>
<dbReference type="EMBL" id="BQXH01000003">
    <property type="protein sequence ID" value="GKS80766.1"/>
    <property type="molecule type" value="Genomic_DNA"/>
</dbReference>